<keyword evidence="2" id="KW-1185">Reference proteome</keyword>
<evidence type="ECO:0000313" key="2">
    <source>
        <dbReference type="Proteomes" id="UP000662314"/>
    </source>
</evidence>
<reference evidence="1 2" key="1">
    <citation type="journal article" date="2021" name="Int. J. Syst. Evol. Microbiol.">
        <title>Amazonocrinis nigriterrae gen. nov., sp. nov., Atlanticothrix silvestris gen. nov., sp. nov. and Dendronalium phyllosphericum gen. nov., sp. nov., nostocacean cyanobacteria from Brazilian environments.</title>
        <authorList>
            <person name="Alvarenga D.O."/>
            <person name="Andreote A.P.D."/>
            <person name="Branco L.H.Z."/>
            <person name="Delbaje E."/>
            <person name="Cruz R.B."/>
            <person name="Varani A.M."/>
            <person name="Fiore M.F."/>
        </authorList>
    </citation>
    <scope>NUCLEOTIDE SEQUENCE [LARGE SCALE GENOMIC DNA]</scope>
    <source>
        <strain evidence="1 2">CENA369</strain>
    </source>
</reference>
<accession>A0A8J7I0A7</accession>
<evidence type="ECO:0000313" key="1">
    <source>
        <dbReference type="EMBL" id="MBH8573466.1"/>
    </source>
</evidence>
<name>A0A8J7I0A7_9NOST</name>
<sequence length="188" mass="21803">MSFFNEPKFGITRKNNEARISKNSGNDDIINKIKTYMMYTSNGNVLEGMGLLEKIFPSQEQRALREQQAQAIYDGGQAQRRMMKVLYDSVSSEIEQAARSRYEIAQVRHDAAFAEEQLRLIKKLYGDAKPQLKEAVDHLLDGLEQIERLPEEYRVQSKMFVDEMYYSQLAQVITTVRMFKERTEALCA</sequence>
<protein>
    <submittedName>
        <fullName evidence="1">Uncharacterized protein</fullName>
    </submittedName>
</protein>
<dbReference type="EMBL" id="JAECZA010000033">
    <property type="protein sequence ID" value="MBH8573466.1"/>
    <property type="molecule type" value="Genomic_DNA"/>
</dbReference>
<organism evidence="1 2">
    <name type="scientific">Dendronalium phyllosphericum CENA369</name>
    <dbReference type="NCBI Taxonomy" id="1725256"/>
    <lineage>
        <taxon>Bacteria</taxon>
        <taxon>Bacillati</taxon>
        <taxon>Cyanobacteriota</taxon>
        <taxon>Cyanophyceae</taxon>
        <taxon>Nostocales</taxon>
        <taxon>Nostocaceae</taxon>
        <taxon>Dendronalium</taxon>
        <taxon>Dendronalium phyllosphericum</taxon>
    </lineage>
</organism>
<dbReference type="Proteomes" id="UP000662314">
    <property type="component" value="Unassembled WGS sequence"/>
</dbReference>
<dbReference type="RefSeq" id="WP_214432287.1">
    <property type="nucleotide sequence ID" value="NZ_CAWPUQ010000156.1"/>
</dbReference>
<dbReference type="AlphaFoldDB" id="A0A8J7I0A7"/>
<gene>
    <name evidence="1" type="ORF">I8752_10650</name>
</gene>
<proteinExistence type="predicted"/>
<comment type="caution">
    <text evidence="1">The sequence shown here is derived from an EMBL/GenBank/DDBJ whole genome shotgun (WGS) entry which is preliminary data.</text>
</comment>